<proteinExistence type="predicted"/>
<reference evidence="1" key="1">
    <citation type="submission" date="2022-02" db="EMBL/GenBank/DDBJ databases">
        <title>Characterization of Tn125 harboring carbapenem-resistant Acinetobacter bereziniae clinical isolates.</title>
        <authorList>
            <person name="Wong N.-K."/>
            <person name="Pan Q."/>
        </authorList>
    </citation>
    <scope>NUCLEOTIDE SEQUENCE</scope>
    <source>
        <strain evidence="1">GD03393</strain>
    </source>
</reference>
<accession>A0A430GLB6</accession>
<gene>
    <name evidence="1" type="ORF">I9054_009525</name>
</gene>
<dbReference type="Proteomes" id="UP000644140">
    <property type="component" value="Chromosome"/>
</dbReference>
<dbReference type="GeneID" id="69462842"/>
<organism evidence="1 2">
    <name type="scientific">Acinetobacter bereziniae</name>
    <name type="common">Acinetobacter genomosp. 10</name>
    <dbReference type="NCBI Taxonomy" id="106648"/>
    <lineage>
        <taxon>Bacteria</taxon>
        <taxon>Pseudomonadati</taxon>
        <taxon>Pseudomonadota</taxon>
        <taxon>Gammaproteobacteria</taxon>
        <taxon>Moraxellales</taxon>
        <taxon>Moraxellaceae</taxon>
        <taxon>Acinetobacter</taxon>
    </lineage>
</organism>
<evidence type="ECO:0000313" key="2">
    <source>
        <dbReference type="Proteomes" id="UP000644140"/>
    </source>
</evidence>
<dbReference type="AlphaFoldDB" id="A0A430GLB6"/>
<name>A0A430GLB6_ACIBZ</name>
<dbReference type="RefSeq" id="WP_005031974.1">
    <property type="nucleotide sequence ID" value="NZ_BBLJ01000023.1"/>
</dbReference>
<evidence type="ECO:0000313" key="1">
    <source>
        <dbReference type="EMBL" id="UUN99659.1"/>
    </source>
</evidence>
<protein>
    <submittedName>
        <fullName evidence="1">Uncharacterized protein</fullName>
    </submittedName>
</protein>
<sequence>MIFALASLLILIASYGLYLVSSKQINKTQKSRFSVLSKHVKSVKLTAFICIVIALLLYNLEYGDSISFVALCVLSTPLLFGLILSINDLKPKTKK</sequence>
<dbReference type="EMBL" id="CP092085">
    <property type="protein sequence ID" value="UUN99659.1"/>
    <property type="molecule type" value="Genomic_DNA"/>
</dbReference>